<sequence length="97" mass="10211">MRAILALIGIAAIAVVVLMSLGMLSIEQEEGATMPSVSFNVEGGKMPSFKAKTGTIDIKSTEKTIELPTVEMRNTTISLPSVEVKQASDEGEAAAEE</sequence>
<name>A0A6G6Y9Q0_9SPHN</name>
<dbReference type="EMBL" id="CP049109">
    <property type="protein sequence ID" value="QIG81664.1"/>
    <property type="molecule type" value="Genomic_DNA"/>
</dbReference>
<dbReference type="RefSeq" id="WP_165328591.1">
    <property type="nucleotide sequence ID" value="NZ_CP049109.1"/>
</dbReference>
<organism evidence="1 2">
    <name type="scientific">Stakelama tenebrarum</name>
    <dbReference type="NCBI Taxonomy" id="2711215"/>
    <lineage>
        <taxon>Bacteria</taxon>
        <taxon>Pseudomonadati</taxon>
        <taxon>Pseudomonadota</taxon>
        <taxon>Alphaproteobacteria</taxon>
        <taxon>Sphingomonadales</taxon>
        <taxon>Sphingomonadaceae</taxon>
        <taxon>Stakelama</taxon>
    </lineage>
</organism>
<dbReference type="AlphaFoldDB" id="A0A6G6Y9Q0"/>
<dbReference type="Proteomes" id="UP000501568">
    <property type="component" value="Chromosome"/>
</dbReference>
<proteinExistence type="predicted"/>
<protein>
    <submittedName>
        <fullName evidence="1">Uncharacterized protein</fullName>
    </submittedName>
</protein>
<accession>A0A6G6Y9Q0</accession>
<reference evidence="1 2" key="1">
    <citation type="submission" date="2020-02" db="EMBL/GenBank/DDBJ databases">
        <authorList>
            <person name="Zheng R.K."/>
            <person name="Sun C.M."/>
        </authorList>
    </citation>
    <scope>NUCLEOTIDE SEQUENCE [LARGE SCALE GENOMIC DNA]</scope>
    <source>
        <strain evidence="2">zrk23</strain>
    </source>
</reference>
<evidence type="ECO:0000313" key="1">
    <source>
        <dbReference type="EMBL" id="QIG81664.1"/>
    </source>
</evidence>
<dbReference type="KEGG" id="spzr:G5C33_18995"/>
<gene>
    <name evidence="1" type="ORF">G5C33_18995</name>
</gene>
<keyword evidence="2" id="KW-1185">Reference proteome</keyword>
<evidence type="ECO:0000313" key="2">
    <source>
        <dbReference type="Proteomes" id="UP000501568"/>
    </source>
</evidence>